<dbReference type="AlphaFoldDB" id="A0A081LDX2"/>
<accession>A0A081LDX2</accession>
<dbReference type="OrthoDB" id="2905328at2"/>
<comment type="caution">
    <text evidence="1">The sequence shown here is derived from an EMBL/GenBank/DDBJ whole genome shotgun (WGS) entry which is preliminary data.</text>
</comment>
<dbReference type="eggNOG" id="ENOG50339SJ">
    <property type="taxonomic scope" value="Bacteria"/>
</dbReference>
<evidence type="ECO:0000313" key="2">
    <source>
        <dbReference type="Proteomes" id="UP000028091"/>
    </source>
</evidence>
<dbReference type="EMBL" id="JOTP01000004">
    <property type="protein sequence ID" value="KEP27448.1"/>
    <property type="molecule type" value="Genomic_DNA"/>
</dbReference>
<reference evidence="1 2" key="1">
    <citation type="submission" date="2012-09" db="EMBL/GenBank/DDBJ databases">
        <title>Genome Sequence of Bacillus sp. DW5-4.</title>
        <authorList>
            <person name="Lai Q."/>
            <person name="Liu Y."/>
            <person name="Shao Z."/>
        </authorList>
    </citation>
    <scope>NUCLEOTIDE SEQUENCE [LARGE SCALE GENOMIC DNA]</scope>
    <source>
        <strain evidence="1 2">DW5-4</strain>
    </source>
</reference>
<organism evidence="1 2">
    <name type="scientific">Bacillus zhangzhouensis</name>
    <dbReference type="NCBI Taxonomy" id="1178540"/>
    <lineage>
        <taxon>Bacteria</taxon>
        <taxon>Bacillati</taxon>
        <taxon>Bacillota</taxon>
        <taxon>Bacilli</taxon>
        <taxon>Bacillales</taxon>
        <taxon>Bacillaceae</taxon>
        <taxon>Bacillus</taxon>
    </lineage>
</organism>
<evidence type="ECO:0000313" key="1">
    <source>
        <dbReference type="EMBL" id="KEP27448.1"/>
    </source>
</evidence>
<keyword evidence="2" id="KW-1185">Reference proteome</keyword>
<dbReference type="RefSeq" id="WP_034319206.1">
    <property type="nucleotide sequence ID" value="NZ_JAVIKA010000003.1"/>
</dbReference>
<dbReference type="CDD" id="cd00298">
    <property type="entry name" value="ACD_sHsps_p23-like"/>
    <property type="match status" value="1"/>
</dbReference>
<dbReference type="Gene3D" id="2.60.40.790">
    <property type="match status" value="1"/>
</dbReference>
<dbReference type="InterPro" id="IPR008978">
    <property type="entry name" value="HSP20-like_chaperone"/>
</dbReference>
<dbReference type="Proteomes" id="UP000028091">
    <property type="component" value="Unassembled WGS sequence"/>
</dbReference>
<name>A0A081LDX2_9BACI</name>
<protein>
    <submittedName>
        <fullName evidence="1">Spore gernimation protein GerT</fullName>
    </submittedName>
</protein>
<sequence length="157" mass="18268">MFDWNRLFPFQKQFSKEALKNSDPKDVEQYVNQVMESVFGSNYNAQFPFQDPLSQQQKPRDTDVKKEKEPNVEVFETTDHVFVKIELDRPNTEKVKIKHTANLLFIDHFPEEGTQKKIVLPAAVKRKGTKASYQDGILEIMFLKHDDPGISEIDIPL</sequence>
<gene>
    <name evidence="1" type="ORF">BA70_14060</name>
</gene>
<dbReference type="SUPFAM" id="SSF49764">
    <property type="entry name" value="HSP20-like chaperones"/>
    <property type="match status" value="1"/>
</dbReference>
<proteinExistence type="predicted"/>